<reference evidence="9" key="1">
    <citation type="submission" date="2021-02" db="EMBL/GenBank/DDBJ databases">
        <title>Genome-Resolved Metagenomics of a Microbial Community Performing Photosynthetic Biological Nutrient Removal.</title>
        <authorList>
            <person name="Mcdaniel E.A."/>
        </authorList>
    </citation>
    <scope>NUCLEOTIDE SEQUENCE</scope>
    <source>
        <strain evidence="9">UWPOB_OBS1</strain>
    </source>
</reference>
<evidence type="ECO:0000256" key="8">
    <source>
        <dbReference type="HAMAP-Rule" id="MF_00500"/>
    </source>
</evidence>
<dbReference type="SUPFAM" id="SSF46992">
    <property type="entry name" value="Ribosomal protein S20"/>
    <property type="match status" value="1"/>
</dbReference>
<sequence length="90" mass="10006">MPNIKSAIKRVEVAERNRERNRNWKSQIRTATTNVEDACDSGKAEDTAAALKRAYSVIDKAVSKGILHRNTAARRKARLASQLVKSSAKK</sequence>
<dbReference type="GO" id="GO:0070181">
    <property type="term" value="F:small ribosomal subunit rRNA binding"/>
    <property type="evidence" value="ECO:0007669"/>
    <property type="project" value="TreeGrafter"/>
</dbReference>
<dbReference type="HAMAP" id="MF_00500">
    <property type="entry name" value="Ribosomal_bS20"/>
    <property type="match status" value="1"/>
</dbReference>
<organism evidence="9 10">
    <name type="scientific">Candidatus Obscuribacter phosphatis</name>
    <dbReference type="NCBI Taxonomy" id="1906157"/>
    <lineage>
        <taxon>Bacteria</taxon>
        <taxon>Bacillati</taxon>
        <taxon>Candidatus Melainabacteria</taxon>
        <taxon>Candidatus Obscuribacterales</taxon>
        <taxon>Candidatus Obscuribacteraceae</taxon>
        <taxon>Candidatus Obscuribacter</taxon>
    </lineage>
</organism>
<comment type="function">
    <text evidence="1 8">Binds directly to 16S ribosomal RNA.</text>
</comment>
<evidence type="ECO:0000256" key="5">
    <source>
        <dbReference type="ARBA" id="ARBA00022980"/>
    </source>
</evidence>
<dbReference type="PANTHER" id="PTHR33398">
    <property type="entry name" value="30S RIBOSOMAL PROTEIN S20"/>
    <property type="match status" value="1"/>
</dbReference>
<comment type="caution">
    <text evidence="9">The sequence shown here is derived from an EMBL/GenBank/DDBJ whole genome shotgun (WGS) entry which is preliminary data.</text>
</comment>
<protein>
    <recommendedName>
        <fullName evidence="7 8">Small ribosomal subunit protein bS20</fullName>
    </recommendedName>
</protein>
<dbReference type="GO" id="GO:0005829">
    <property type="term" value="C:cytosol"/>
    <property type="evidence" value="ECO:0007669"/>
    <property type="project" value="TreeGrafter"/>
</dbReference>
<gene>
    <name evidence="8" type="primary">rpsT</name>
    <name evidence="9" type="ORF">J0M35_04940</name>
</gene>
<dbReference type="GO" id="GO:0015935">
    <property type="term" value="C:small ribosomal subunit"/>
    <property type="evidence" value="ECO:0007669"/>
    <property type="project" value="TreeGrafter"/>
</dbReference>
<keyword evidence="5 8" id="KW-0689">Ribosomal protein</keyword>
<evidence type="ECO:0000256" key="7">
    <source>
        <dbReference type="ARBA" id="ARBA00035136"/>
    </source>
</evidence>
<dbReference type="FunFam" id="1.20.58.110:FF:000001">
    <property type="entry name" value="30S ribosomal protein S20"/>
    <property type="match status" value="1"/>
</dbReference>
<dbReference type="GO" id="GO:0003735">
    <property type="term" value="F:structural constituent of ribosome"/>
    <property type="evidence" value="ECO:0007669"/>
    <property type="project" value="InterPro"/>
</dbReference>
<evidence type="ECO:0000313" key="9">
    <source>
        <dbReference type="EMBL" id="MBN8659685.1"/>
    </source>
</evidence>
<dbReference type="NCBIfam" id="TIGR00029">
    <property type="entry name" value="S20"/>
    <property type="match status" value="1"/>
</dbReference>
<evidence type="ECO:0000256" key="6">
    <source>
        <dbReference type="ARBA" id="ARBA00023274"/>
    </source>
</evidence>
<dbReference type="GO" id="GO:0006412">
    <property type="term" value="P:translation"/>
    <property type="evidence" value="ECO:0007669"/>
    <property type="project" value="UniProtKB-UniRule"/>
</dbReference>
<keyword evidence="6 8" id="KW-0687">Ribonucleoprotein</keyword>
<name>A0A8J7PGZ0_9BACT</name>
<evidence type="ECO:0000256" key="1">
    <source>
        <dbReference type="ARBA" id="ARBA00003134"/>
    </source>
</evidence>
<keyword evidence="4 8" id="KW-0694">RNA-binding</keyword>
<evidence type="ECO:0000256" key="2">
    <source>
        <dbReference type="ARBA" id="ARBA00007634"/>
    </source>
</evidence>
<keyword evidence="3 8" id="KW-0699">rRNA-binding</keyword>
<comment type="similarity">
    <text evidence="2 8">Belongs to the bacterial ribosomal protein bS20 family.</text>
</comment>
<dbReference type="Pfam" id="PF01649">
    <property type="entry name" value="Ribosomal_S20p"/>
    <property type="match status" value="1"/>
</dbReference>
<dbReference type="PANTHER" id="PTHR33398:SF1">
    <property type="entry name" value="SMALL RIBOSOMAL SUBUNIT PROTEIN BS20C"/>
    <property type="match status" value="1"/>
</dbReference>
<accession>A0A8J7PGZ0</accession>
<evidence type="ECO:0000256" key="4">
    <source>
        <dbReference type="ARBA" id="ARBA00022884"/>
    </source>
</evidence>
<dbReference type="Gene3D" id="1.20.58.110">
    <property type="entry name" value="Ribosomal protein S20"/>
    <property type="match status" value="1"/>
</dbReference>
<evidence type="ECO:0000256" key="3">
    <source>
        <dbReference type="ARBA" id="ARBA00022730"/>
    </source>
</evidence>
<dbReference type="InterPro" id="IPR002583">
    <property type="entry name" value="Ribosomal_bS20"/>
</dbReference>
<dbReference type="Proteomes" id="UP000664277">
    <property type="component" value="Unassembled WGS sequence"/>
</dbReference>
<dbReference type="AlphaFoldDB" id="A0A8J7PGZ0"/>
<dbReference type="EMBL" id="JAFLCK010000005">
    <property type="protein sequence ID" value="MBN8659685.1"/>
    <property type="molecule type" value="Genomic_DNA"/>
</dbReference>
<evidence type="ECO:0000313" key="10">
    <source>
        <dbReference type="Proteomes" id="UP000664277"/>
    </source>
</evidence>
<proteinExistence type="inferred from homology"/>
<dbReference type="InterPro" id="IPR036510">
    <property type="entry name" value="Ribosomal_bS20_sf"/>
</dbReference>